<organism evidence="9 10">
    <name type="scientific">Intoshia linei</name>
    <dbReference type="NCBI Taxonomy" id="1819745"/>
    <lineage>
        <taxon>Eukaryota</taxon>
        <taxon>Metazoa</taxon>
        <taxon>Spiralia</taxon>
        <taxon>Lophotrochozoa</taxon>
        <taxon>Mesozoa</taxon>
        <taxon>Orthonectida</taxon>
        <taxon>Rhopaluridae</taxon>
        <taxon>Intoshia</taxon>
    </lineage>
</organism>
<evidence type="ECO:0000256" key="3">
    <source>
        <dbReference type="ARBA" id="ARBA00023157"/>
    </source>
</evidence>
<feature type="transmembrane region" description="Helical" evidence="6">
    <location>
        <begin position="3026"/>
        <end position="3050"/>
    </location>
</feature>
<comment type="caution">
    <text evidence="5">Lacks conserved residue(s) required for the propagation of feature annotation.</text>
</comment>
<evidence type="ECO:0000313" key="10">
    <source>
        <dbReference type="Proteomes" id="UP000078046"/>
    </source>
</evidence>
<dbReference type="OrthoDB" id="536948at2759"/>
<sequence>MFLSKIIISIFLLIINVNHYRADNQSKIIWKQNLSPVVLSSNLFIAKHETLVIKPGVVIKSHTGVSIIVNGTLIAEGTRKNPIIFTNYADSIQPKQSLFRLTDGDNVNRGNFEIFIQSKWRVVCTNIFKNWTSIVSNVVCNSMGYSEGFFYHSRIFNIYDTKRPNINLLYSPKCLGTENSLFECQHFNQSVHYRNDVCVNKRIVGIECKNKVYTSLKNPKPPTYWGGFKFFNSTLLKKYHPHVSHDFTTSAYTNPLYFASASILKNVIILNAGINFWNDRTASIECSPSIPKIENVLIENSAGIGLKSQDIILPISINNLTVKNSFQHGVYIKSRLGLISISNSTFRGNIGMGMKLILIDHRWPIHDSVNSMCSKSSSINQIYPAIFVAGPPPYENNLESKLSRYNCSRTLITSIDKLLTISFLMVDMDLDTSASITFFDGTSNKSPIIASFYLHNNTLPSAINSMYNYIYIEFQSNYPSRRVEKCHWLPSCVLVSFLVTSDYLLSKDSERSNAGIEIVSNNFLYNQQGALHVQNMRSVTFIKNNSFNYNSGYSNLKLDAGAGRIIVEKNQFHNNSGNAMNITYAGGETTLSFNFFNGNSGSGINITFSSNVYLGYMKRMPTGMAQKTIIYRNHFSRHVDIPVNVGNFCTGVHQLTINNTKFQYNHAAIKVDSCWQNSPFKMLNLTNVDFRRDENKFQKKRVPGFEMSNTLFELSKILGFNPIYNNVAIYHYRFYKLMWFPFMNFLNISFVGTNFDAIAFFYNVPLFNFTIAFNQFVNNTRFQKIFDHALTNIQNSSNSVVSLSFFADDVVSDPHCCFKDFFYHGSINLIDNIILSLLSIFGHPAFWGLFQKRCSKRDIFPNFKEIPKNEDIPTSEYLISLSPLYNALCFISNNTFTNNENGLIKIENSNYLYNLRYSIPKLYLRLQGNILNKNKMRTKFGIKLILDRFSFNHQSVLVKHNIFTNNNVLCKNTNNKKMQDLLNLKNELVTSNDSYSKFLDSNNNKNFTSRDLDGLLQTMYNAQFKDCGLFLTSFGNIVLKYNVFNNFDIKYQIFGYKRFRQHFLHVDATLNYWNTVIYSNISTLIFDNRYDADLFTINYHPALKYNDFSGMWITDDSRNEINPFIIKRFHFNGTQCAFIGGIILKSLQYLKNVKIVYVFRDVQVSNSSKFVVDSNVEFYFMKNTGIYVYGAIDFDGVTLFKYQSDWKGVHLISSSRRSNLKNLVIGGVGGVGYLNLNLPALWINHHLHSVAECRFENNNLAIFVFSTDGNINEIFTNLTFIGNNFDIRVANQQSVAIQGCIFFNSSKISVQYGALSDLWDRIDYWRVYMDLIVGSHIFDLKNYFLLDLNTFEWWNGLDDVYQSYQFNKRVNIDQVIDANVTLYTLAPKENILVRFNEGTGNGQYNVDVSKNVFNIYGITLNTVKLHTLIVDVLNFNHYRNEVAFLVQNSTFIGKNPKFYVIHDEFISIYPMQSPVFTFYVISKKPVHDNRLLVSIKSRYINTSINSKYQTGKGLIIKNCTFQYNKNAIQIKIPVYSTNIYGVGIAKSRNFSLILDGVNFYENWDPVDIQFVSIYDLYSFVKILQPNESKIDPMDEKITGFFSHRVTCQMYVSIFLCKFVKNSELINLDSRVTSKLNYGYRSDSVNFKIKNCTFNDNVGKILINLPIYDSDDGVVMDNYVGIMNNWFLNNNFQIIIDGFHGLIDVNQNFLNFNLLYVEKMKRKISQSLQIENNPNRLKGLISLMGTLKRFNILSNIFTNNVAYRILSLYYDNCMPFGDYFHVLIESNIIDNYFYKNNGNEEKIDKNLTKSDIKSTISKAWFKSLKIGWRSVDCLIYLEKYNNVSINGNLFDKNGLNFDLIAFNEFNVVYPSDDENNYGKIIATMNLWLFPGFNQDSVSKNDYQEWIYGRILSFSRCGHKFYNVQSSPFMTFPSKSNEYEFLKCHQFLEKIKILVNEKNTINFTSTVAIFELINNVKKYLSINYIDSDEQVNSFVPHAKILAGTVWKSTILKYRTLPYVFKQDVTVMPLISLTIEAGCEIILGHNVQVVVYGFLIAEGTESRKIMFDSVYSDSQDSIFYYFMKLYHLRTIDLILLQDYSNTEEYDGESNLMVNYQKFNKINNSCTFCHFNRENFTFFKDSKDSRDLTFLENFTFKPIRLIDKYSALNVGRGFLQIYNKTIVDWTLMCDQNFGLLEARVVCRQMGFPFSPSIHVWHNKYWDVYSLGYLSLHLKNEEFFHRLSYVCTGYEENLNDCEKHYNIGLKQCIHKKKIVVVQCVPPHDVSKFVKELKKYQNMDSVDFKLAVTELKGRYSTNLEGRLDNDEKLLIDYDKFNNFVQNCNDDIFEYVGIRYIAKRNANKFENSWGNIIIFPPNNVRFDFTASYNYHRSFLKYVIINNAGKMYNQIVPCIQSIRQSVDFSDMNVINCYSTAIESISPLLPILLNLIKIQYSYSFSPAINIVDITPAISNTLYKFDDAVINHIPNNILLDIEASFASPVFINMCSPERITEISSSIIAVFSGGNYYKDCFHTFRNYQQGGQVVAKLILLNLPAPTIYFRNCIDFYTNDKMNVTNYLTSIDSSYMKAYQNILVYSRPLNDTLSVRIQMQPKSPDYGFILEISPIENRRAQNVFKNTYYEHKVENCTFSNNGQSTALAYTSIGFIGASLAFRYNVVKYCGKDYNFYNSSNRAILQFNVQNVERMEVCGNFFKENYGGGIEIKTDPYQSRSSALVANITFNNWKSNLNGIILYLYGSTYSNYFIYKNFVSSNYAGLMRNLIFIRNGSVLFSHNIFAGNRARCIVNSSISRHSIIKQRYIWSSFYENVATGPFHTTFFIDTPHHKISNNYLVNRKNFFELVTVNRTRYRNQQFPAIVATNNYWGESLENFVQGRIWDYVDDMFLIQVKYRPYFYSNTSLIEGRCIFGWRLFQNRCYTFMGGVANYKDARQHCKHEKSKLADGRNWKTISFFRELSATYTRKHVLLWTRPRRGTDSSKCHVIDNYSLREHENCDIQIPFICEKDPYVETIFSPYVLGYGISAFVLLFMILLIVLILVYIKSHHRKEQSVIRQDTLSSRICPSNRSDTAYSLKSIRSIKSKSSAVDLKYFSNVHKDSFVSAPNNSYNIYSSKPFAIQNKEI</sequence>
<keyword evidence="3 5" id="KW-1015">Disulfide bond</keyword>
<dbReference type="SUPFAM" id="SSF56436">
    <property type="entry name" value="C-type lectin-like"/>
    <property type="match status" value="1"/>
</dbReference>
<feature type="disulfide bond" evidence="5">
    <location>
        <begin position="174"/>
        <end position="184"/>
    </location>
</feature>
<dbReference type="SUPFAM" id="SSF56487">
    <property type="entry name" value="SRCR-like"/>
    <property type="match status" value="2"/>
</dbReference>
<dbReference type="PROSITE" id="PS50287">
    <property type="entry name" value="SRCR_2"/>
    <property type="match status" value="2"/>
</dbReference>
<dbReference type="PANTHER" id="PTHR47653:SF1">
    <property type="entry name" value="DELETED IN MALIGNANT BRAIN TUMORS 1 PROTEIN"/>
    <property type="match status" value="1"/>
</dbReference>
<keyword evidence="6" id="KW-0812">Transmembrane</keyword>
<dbReference type="InterPro" id="IPR053243">
    <property type="entry name" value="SJ_maturation_regulator"/>
</dbReference>
<proteinExistence type="predicted"/>
<dbReference type="EMBL" id="LWCA01000217">
    <property type="protein sequence ID" value="OAF69873.1"/>
    <property type="molecule type" value="Genomic_DNA"/>
</dbReference>
<feature type="domain" description="SRCR" evidence="8">
    <location>
        <begin position="2155"/>
        <end position="2275"/>
    </location>
</feature>
<dbReference type="Gene3D" id="3.10.250.10">
    <property type="entry name" value="SRCR-like domain"/>
    <property type="match status" value="2"/>
</dbReference>
<dbReference type="InterPro" id="IPR036772">
    <property type="entry name" value="SRCR-like_dom_sf"/>
</dbReference>
<dbReference type="InterPro" id="IPR011050">
    <property type="entry name" value="Pectin_lyase_fold/virulence"/>
</dbReference>
<dbReference type="InterPro" id="IPR006626">
    <property type="entry name" value="PbH1"/>
</dbReference>
<evidence type="ECO:0000256" key="6">
    <source>
        <dbReference type="SAM" id="Phobius"/>
    </source>
</evidence>
<evidence type="ECO:0000256" key="5">
    <source>
        <dbReference type="PROSITE-ProRule" id="PRU00196"/>
    </source>
</evidence>
<keyword evidence="6" id="KW-1133">Transmembrane helix</keyword>
<dbReference type="SMART" id="SM00710">
    <property type="entry name" value="PbH1"/>
    <property type="match status" value="14"/>
</dbReference>
<evidence type="ECO:0000256" key="7">
    <source>
        <dbReference type="SAM" id="SignalP"/>
    </source>
</evidence>
<keyword evidence="1 7" id="KW-0732">Signal</keyword>
<evidence type="ECO:0000256" key="2">
    <source>
        <dbReference type="ARBA" id="ARBA00022737"/>
    </source>
</evidence>
<feature type="disulfide bond" evidence="5">
    <location>
        <begin position="2242"/>
        <end position="2252"/>
    </location>
</feature>
<dbReference type="InterPro" id="IPR001190">
    <property type="entry name" value="SRCR"/>
</dbReference>
<dbReference type="Pfam" id="PF00530">
    <property type="entry name" value="SRCR"/>
    <property type="match status" value="2"/>
</dbReference>
<dbReference type="GO" id="GO:0016020">
    <property type="term" value="C:membrane"/>
    <property type="evidence" value="ECO:0007669"/>
    <property type="project" value="InterPro"/>
</dbReference>
<name>A0A177B8B8_9BILA</name>
<dbReference type="Proteomes" id="UP000078046">
    <property type="component" value="Unassembled WGS sequence"/>
</dbReference>
<dbReference type="SUPFAM" id="SSF51126">
    <property type="entry name" value="Pectin lyase-like"/>
    <property type="match status" value="1"/>
</dbReference>
<feature type="chain" id="PRO_5008056890" description="SRCR domain-containing protein" evidence="7">
    <location>
        <begin position="23"/>
        <end position="3131"/>
    </location>
</feature>
<keyword evidence="10" id="KW-1185">Reference proteome</keyword>
<reference evidence="9 10" key="1">
    <citation type="submission" date="2016-04" db="EMBL/GenBank/DDBJ databases">
        <title>The genome of Intoshia linei affirms orthonectids as highly simplified spiralians.</title>
        <authorList>
            <person name="Mikhailov K.V."/>
            <person name="Slusarev G.S."/>
            <person name="Nikitin M.A."/>
            <person name="Logacheva M.D."/>
            <person name="Penin A."/>
            <person name="Aleoshin V."/>
            <person name="Panchin Y.V."/>
        </authorList>
    </citation>
    <scope>NUCLEOTIDE SEQUENCE [LARGE SCALE GENOMIC DNA]</scope>
    <source>
        <strain evidence="9">Intl2013</strain>
        <tissue evidence="9">Whole animal</tissue>
    </source>
</reference>
<dbReference type="GO" id="GO:0045217">
    <property type="term" value="P:cell-cell junction maintenance"/>
    <property type="evidence" value="ECO:0007669"/>
    <property type="project" value="TreeGrafter"/>
</dbReference>
<dbReference type="Gene3D" id="3.10.100.10">
    <property type="entry name" value="Mannose-Binding Protein A, subunit A"/>
    <property type="match status" value="1"/>
</dbReference>
<comment type="caution">
    <text evidence="9">The sequence shown here is derived from an EMBL/GenBank/DDBJ whole genome shotgun (WGS) entry which is preliminary data.</text>
</comment>
<dbReference type="InterPro" id="IPR016186">
    <property type="entry name" value="C-type_lectin-like/link_sf"/>
</dbReference>
<keyword evidence="4" id="KW-0325">Glycoprotein</keyword>
<feature type="domain" description="SRCR" evidence="8">
    <location>
        <begin position="99"/>
        <end position="209"/>
    </location>
</feature>
<gene>
    <name evidence="9" type="ORF">A3Q56_02377</name>
</gene>
<dbReference type="InterPro" id="IPR016187">
    <property type="entry name" value="CTDL_fold"/>
</dbReference>
<keyword evidence="2" id="KW-0677">Repeat</keyword>
<evidence type="ECO:0000313" key="9">
    <source>
        <dbReference type="EMBL" id="OAF69873.1"/>
    </source>
</evidence>
<dbReference type="PANTHER" id="PTHR47653">
    <property type="entry name" value="PROTEIN BARK BEETLE"/>
    <property type="match status" value="1"/>
</dbReference>
<feature type="signal peptide" evidence="7">
    <location>
        <begin position="1"/>
        <end position="22"/>
    </location>
</feature>
<evidence type="ECO:0000256" key="4">
    <source>
        <dbReference type="ARBA" id="ARBA00023180"/>
    </source>
</evidence>
<accession>A0A177B8B8</accession>
<keyword evidence="6" id="KW-0472">Membrane</keyword>
<protein>
    <recommendedName>
        <fullName evidence="8">SRCR domain-containing protein</fullName>
    </recommendedName>
</protein>
<dbReference type="SMART" id="SM00202">
    <property type="entry name" value="SR"/>
    <property type="match status" value="2"/>
</dbReference>
<evidence type="ECO:0000256" key="1">
    <source>
        <dbReference type="ARBA" id="ARBA00022729"/>
    </source>
</evidence>
<evidence type="ECO:0000259" key="8">
    <source>
        <dbReference type="PROSITE" id="PS50287"/>
    </source>
</evidence>